<dbReference type="AlphaFoldDB" id="A0A653D276"/>
<keyword evidence="1" id="KW-0472">Membrane</keyword>
<organism evidence="2 3">
    <name type="scientific">Callosobruchus maculatus</name>
    <name type="common">Southern cowpea weevil</name>
    <name type="synonym">Pulse bruchid</name>
    <dbReference type="NCBI Taxonomy" id="64391"/>
    <lineage>
        <taxon>Eukaryota</taxon>
        <taxon>Metazoa</taxon>
        <taxon>Ecdysozoa</taxon>
        <taxon>Arthropoda</taxon>
        <taxon>Hexapoda</taxon>
        <taxon>Insecta</taxon>
        <taxon>Pterygota</taxon>
        <taxon>Neoptera</taxon>
        <taxon>Endopterygota</taxon>
        <taxon>Coleoptera</taxon>
        <taxon>Polyphaga</taxon>
        <taxon>Cucujiformia</taxon>
        <taxon>Chrysomeloidea</taxon>
        <taxon>Chrysomelidae</taxon>
        <taxon>Bruchinae</taxon>
        <taxon>Bruchini</taxon>
        <taxon>Callosobruchus</taxon>
    </lineage>
</organism>
<reference evidence="2 3" key="1">
    <citation type="submission" date="2019-01" db="EMBL/GenBank/DDBJ databases">
        <authorList>
            <person name="Sayadi A."/>
        </authorList>
    </citation>
    <scope>NUCLEOTIDE SEQUENCE [LARGE SCALE GENOMIC DNA]</scope>
</reference>
<sequence>MYIQPDESVHHNVAVYGHKEGKKFEWHHILGVVLGFIGFIVIIILLVKRCVILRRYRATGKVIRRNRNRKRQDRSGQTANTTHALQIEPPVYTTQNSVYLVPFSALPPNFDFAASGVEVRSDYVIVKDLHILNIYGAICHRSLEEYQKPLPYNPNFR</sequence>
<evidence type="ECO:0000313" key="3">
    <source>
        <dbReference type="Proteomes" id="UP000410492"/>
    </source>
</evidence>
<dbReference type="EMBL" id="CAACVG010009595">
    <property type="protein sequence ID" value="VEN53649.1"/>
    <property type="molecule type" value="Genomic_DNA"/>
</dbReference>
<keyword evidence="3" id="KW-1185">Reference proteome</keyword>
<feature type="transmembrane region" description="Helical" evidence="1">
    <location>
        <begin position="26"/>
        <end position="47"/>
    </location>
</feature>
<keyword evidence="1" id="KW-0812">Transmembrane</keyword>
<protein>
    <submittedName>
        <fullName evidence="2">Uncharacterized protein</fullName>
    </submittedName>
</protein>
<gene>
    <name evidence="2" type="ORF">CALMAC_LOCUS13380</name>
</gene>
<dbReference type="Proteomes" id="UP000410492">
    <property type="component" value="Unassembled WGS sequence"/>
</dbReference>
<evidence type="ECO:0000256" key="1">
    <source>
        <dbReference type="SAM" id="Phobius"/>
    </source>
</evidence>
<accession>A0A653D276</accession>
<keyword evidence="1" id="KW-1133">Transmembrane helix</keyword>
<dbReference type="OrthoDB" id="6718673at2759"/>
<name>A0A653D276_CALMS</name>
<evidence type="ECO:0000313" key="2">
    <source>
        <dbReference type="EMBL" id="VEN53649.1"/>
    </source>
</evidence>
<proteinExistence type="predicted"/>